<keyword evidence="3" id="KW-0812">Transmembrane</keyword>
<dbReference type="PANTHER" id="PTHR38439">
    <property type="entry name" value="AURACYANIN-B"/>
    <property type="match status" value="1"/>
</dbReference>
<dbReference type="PROSITE" id="PS00079">
    <property type="entry name" value="MULTICOPPER_OXIDASE1"/>
    <property type="match status" value="1"/>
</dbReference>
<reference evidence="5 6" key="1">
    <citation type="journal article" date="2016" name="Nat. Commun.">
        <title>Thousands of microbial genomes shed light on interconnected biogeochemical processes in an aquifer system.</title>
        <authorList>
            <person name="Anantharaman K."/>
            <person name="Brown C.T."/>
            <person name="Hug L.A."/>
            <person name="Sharon I."/>
            <person name="Castelle C.J."/>
            <person name="Probst A.J."/>
            <person name="Thomas B.C."/>
            <person name="Singh A."/>
            <person name="Wilkins M.J."/>
            <person name="Karaoz U."/>
            <person name="Brodie E.L."/>
            <person name="Williams K.H."/>
            <person name="Hubbard S.S."/>
            <person name="Banfield J.F."/>
        </authorList>
    </citation>
    <scope>NUCLEOTIDE SEQUENCE [LARGE SCALE GENOMIC DNA]</scope>
</reference>
<name>A0A1G2T0H9_9BACT</name>
<dbReference type="Pfam" id="PF13473">
    <property type="entry name" value="Cupredoxin_1"/>
    <property type="match status" value="1"/>
</dbReference>
<dbReference type="InterPro" id="IPR033138">
    <property type="entry name" value="Cu_oxidase_CS"/>
</dbReference>
<evidence type="ECO:0000256" key="2">
    <source>
        <dbReference type="ARBA" id="ARBA00023008"/>
    </source>
</evidence>
<feature type="domain" description="EfeO-type cupredoxin-like" evidence="4">
    <location>
        <begin position="24"/>
        <end position="125"/>
    </location>
</feature>
<dbReference type="EMBL" id="MHVH01000005">
    <property type="protein sequence ID" value="OHA90339.1"/>
    <property type="molecule type" value="Genomic_DNA"/>
</dbReference>
<evidence type="ECO:0000313" key="6">
    <source>
        <dbReference type="Proteomes" id="UP000178107"/>
    </source>
</evidence>
<proteinExistence type="predicted"/>
<accession>A0A1G2T0H9</accession>
<dbReference type="InterPro" id="IPR050845">
    <property type="entry name" value="Cu-binding_ET"/>
</dbReference>
<dbReference type="Gene3D" id="2.60.40.420">
    <property type="entry name" value="Cupredoxins - blue copper proteins"/>
    <property type="match status" value="1"/>
</dbReference>
<feature type="transmembrane region" description="Helical" evidence="3">
    <location>
        <begin position="6"/>
        <end position="24"/>
    </location>
</feature>
<organism evidence="5 6">
    <name type="scientific">Candidatus Zambryskibacteria bacterium RIFCSPHIGHO2_01_FULL_46_25</name>
    <dbReference type="NCBI Taxonomy" id="1802738"/>
    <lineage>
        <taxon>Bacteria</taxon>
        <taxon>Candidatus Zambryskiibacteriota</taxon>
    </lineage>
</organism>
<protein>
    <recommendedName>
        <fullName evidence="4">EfeO-type cupredoxin-like domain-containing protein</fullName>
    </recommendedName>
</protein>
<evidence type="ECO:0000313" key="5">
    <source>
        <dbReference type="EMBL" id="OHA90339.1"/>
    </source>
</evidence>
<dbReference type="Proteomes" id="UP000178107">
    <property type="component" value="Unassembled WGS sequence"/>
</dbReference>
<evidence type="ECO:0000256" key="1">
    <source>
        <dbReference type="ARBA" id="ARBA00022723"/>
    </source>
</evidence>
<sequence length="126" mass="14365">MNYMKYILIIIALALVFWGGYKIMNKDAELVLMDSEVKTFVVVGKPFSFTPSEIRVKEGDTVRIVFQNEQGTHDWVIDEFDARTQVLQANQSETIDFRATKKGSFEFYCSVGNHRAMGMKGALIVE</sequence>
<gene>
    <name evidence="5" type="ORF">A2838_01930</name>
</gene>
<evidence type="ECO:0000256" key="3">
    <source>
        <dbReference type="SAM" id="Phobius"/>
    </source>
</evidence>
<dbReference type="SUPFAM" id="SSF49503">
    <property type="entry name" value="Cupredoxins"/>
    <property type="match status" value="1"/>
</dbReference>
<dbReference type="AlphaFoldDB" id="A0A1G2T0H9"/>
<keyword evidence="3" id="KW-0472">Membrane</keyword>
<dbReference type="PANTHER" id="PTHR38439:SF3">
    <property type="entry name" value="COPPER-RESISTANT CUPROPROTEIN COPI"/>
    <property type="match status" value="1"/>
</dbReference>
<keyword evidence="3" id="KW-1133">Transmembrane helix</keyword>
<dbReference type="InterPro" id="IPR028096">
    <property type="entry name" value="EfeO_Cupredoxin"/>
</dbReference>
<evidence type="ECO:0000259" key="4">
    <source>
        <dbReference type="Pfam" id="PF13473"/>
    </source>
</evidence>
<dbReference type="InterPro" id="IPR008972">
    <property type="entry name" value="Cupredoxin"/>
</dbReference>
<comment type="caution">
    <text evidence="5">The sequence shown here is derived from an EMBL/GenBank/DDBJ whole genome shotgun (WGS) entry which is preliminary data.</text>
</comment>
<dbReference type="GO" id="GO:0046872">
    <property type="term" value="F:metal ion binding"/>
    <property type="evidence" value="ECO:0007669"/>
    <property type="project" value="UniProtKB-KW"/>
</dbReference>
<keyword evidence="1" id="KW-0479">Metal-binding</keyword>
<keyword evidence="2" id="KW-0186">Copper</keyword>